<protein>
    <recommendedName>
        <fullName evidence="3 10">NEDD8-activating enzyme E1 catalytic subunit</fullName>
        <ecNumber evidence="8 10">6.2.1.64</ecNumber>
    </recommendedName>
</protein>
<keyword evidence="6 10" id="KW-0833">Ubl conjugation pathway</keyword>
<dbReference type="Pfam" id="PF00899">
    <property type="entry name" value="ThiF"/>
    <property type="match status" value="1"/>
</dbReference>
<dbReference type="FunFam" id="1.10.10.520:FF:000001">
    <property type="entry name" value="NEDD8-activating enzyme E1 catalytic subunit"/>
    <property type="match status" value="1"/>
</dbReference>
<dbReference type="EMBL" id="CAJJDN010000077">
    <property type="protein sequence ID" value="CAD8102004.1"/>
    <property type="molecule type" value="Genomic_DNA"/>
</dbReference>
<organism evidence="12 13">
    <name type="scientific">Paramecium sonneborni</name>
    <dbReference type="NCBI Taxonomy" id="65129"/>
    <lineage>
        <taxon>Eukaryota</taxon>
        <taxon>Sar</taxon>
        <taxon>Alveolata</taxon>
        <taxon>Ciliophora</taxon>
        <taxon>Intramacronucleata</taxon>
        <taxon>Oligohymenophorea</taxon>
        <taxon>Peniculida</taxon>
        <taxon>Parameciidae</taxon>
        <taxon>Paramecium</taxon>
    </lineage>
</organism>
<dbReference type="GO" id="GO:0019781">
    <property type="term" value="F:NEDD8 activating enzyme activity"/>
    <property type="evidence" value="ECO:0007669"/>
    <property type="project" value="UniProtKB-UniRule"/>
</dbReference>
<feature type="domain" description="THIF-type NAD/FAD binding fold" evidence="11">
    <location>
        <begin position="21"/>
        <end position="311"/>
    </location>
</feature>
<dbReference type="PANTHER" id="PTHR10953:SF6">
    <property type="entry name" value="NEDD8-ACTIVATING ENZYME E1 CATALYTIC SUBUNIT"/>
    <property type="match status" value="1"/>
</dbReference>
<evidence type="ECO:0000256" key="2">
    <source>
        <dbReference type="ARBA" id="ARBA00006310"/>
    </source>
</evidence>
<dbReference type="GO" id="GO:0005524">
    <property type="term" value="F:ATP binding"/>
    <property type="evidence" value="ECO:0007669"/>
    <property type="project" value="UniProtKB-UniRule"/>
</dbReference>
<comment type="function">
    <text evidence="10">Catalytic subunit of the dimeric E1 enzyme, which activates NEDD8.</text>
</comment>
<keyword evidence="13" id="KW-1185">Reference proteome</keyword>
<dbReference type="Proteomes" id="UP000692954">
    <property type="component" value="Unassembled WGS sequence"/>
</dbReference>
<comment type="catalytic activity">
    <reaction evidence="9 10">
        <text>ATP + [NEDD8 protein] + [E1 NEDD8-activating enzyme]-L-cysteine = AMP + diphosphate + [E1 NEDD8-activating enzyme]-S-[NEDD8 protein]-yl-L-cysteine.</text>
        <dbReference type="EC" id="6.2.1.64"/>
    </reaction>
</comment>
<dbReference type="AlphaFoldDB" id="A0A8S1PGC4"/>
<dbReference type="GO" id="GO:0045116">
    <property type="term" value="P:protein neddylation"/>
    <property type="evidence" value="ECO:0007669"/>
    <property type="project" value="UniProtKB-UniRule"/>
</dbReference>
<sequence length="414" mass="47319">MNSILNTYSPLSKESYNIYRGEVMREALFTQKVLVIGAGGLGCEILKCLALSGIKEIHVIDLDTIDLTNLNRQFLFRMKDVGKYKAEVAAEFIMKRIPSCKVIPYTKKIQEFAVNFYEEFPVIIAGLDNIEARRWINRVVIQMVQRDENDIVIDGSRHYLIDGGTEGLNGQARVISPFESACYECTLSQLPKQLQYQMCTIASTPRLPEHCIAYVYEVLWQKEQPDLKLDKDNFDHMNWIYQKALERAKQFNIEGVTYKLTLGVVKNIIPAVASTNALIASICTVECIKILTGNGSQLNNYIQWYGQNHQTGVGINVIQQERLDECTECSIQQLQIKVKRTDQLSILLTLLPPDIELYCKGETLITNNNLRKQGFAHLLNQTFQELIKNNILDENVVLKAIDRNKTLNIRVQYE</sequence>
<evidence type="ECO:0000256" key="7">
    <source>
        <dbReference type="ARBA" id="ARBA00022840"/>
    </source>
</evidence>
<dbReference type="InterPro" id="IPR045886">
    <property type="entry name" value="ThiF/MoeB/HesA"/>
</dbReference>
<accession>A0A8S1PGC4</accession>
<comment type="similarity">
    <text evidence="2 10">Belongs to the ubiquitin-activating E1 family. UBA3 subfamily.</text>
</comment>
<comment type="pathway">
    <text evidence="1 10">Protein modification; protein neddylation.</text>
</comment>
<evidence type="ECO:0000256" key="8">
    <source>
        <dbReference type="ARBA" id="ARBA00023624"/>
    </source>
</evidence>
<comment type="caution">
    <text evidence="12">The sequence shown here is derived from an EMBL/GenBank/DDBJ whole genome shotgun (WGS) entry which is preliminary data.</text>
</comment>
<evidence type="ECO:0000256" key="1">
    <source>
        <dbReference type="ARBA" id="ARBA00005032"/>
    </source>
</evidence>
<dbReference type="EC" id="6.2.1.64" evidence="8 10"/>
<evidence type="ECO:0000313" key="12">
    <source>
        <dbReference type="EMBL" id="CAD8102004.1"/>
    </source>
</evidence>
<evidence type="ECO:0000256" key="6">
    <source>
        <dbReference type="ARBA" id="ARBA00022786"/>
    </source>
</evidence>
<name>A0A8S1PGC4_9CILI</name>
<evidence type="ECO:0000259" key="11">
    <source>
        <dbReference type="Pfam" id="PF00899"/>
    </source>
</evidence>
<evidence type="ECO:0000256" key="10">
    <source>
        <dbReference type="RuleBase" id="RU368009"/>
    </source>
</evidence>
<keyword evidence="7 10" id="KW-0067">ATP-binding</keyword>
<evidence type="ECO:0000256" key="9">
    <source>
        <dbReference type="ARBA" id="ARBA00024626"/>
    </source>
</evidence>
<evidence type="ECO:0000256" key="3">
    <source>
        <dbReference type="ARBA" id="ARBA00015203"/>
    </source>
</evidence>
<evidence type="ECO:0000313" key="13">
    <source>
        <dbReference type="Proteomes" id="UP000692954"/>
    </source>
</evidence>
<gene>
    <name evidence="12" type="ORF">PSON_ATCC_30995.1.T0770036</name>
</gene>
<dbReference type="InterPro" id="IPR000594">
    <property type="entry name" value="ThiF_NAD_FAD-bd"/>
</dbReference>
<reference evidence="12" key="1">
    <citation type="submission" date="2021-01" db="EMBL/GenBank/DDBJ databases">
        <authorList>
            <consortium name="Genoscope - CEA"/>
            <person name="William W."/>
        </authorList>
    </citation>
    <scope>NUCLEOTIDE SEQUENCE</scope>
</reference>
<proteinExistence type="inferred from homology"/>
<evidence type="ECO:0000256" key="4">
    <source>
        <dbReference type="ARBA" id="ARBA00022598"/>
    </source>
</evidence>
<dbReference type="PANTHER" id="PTHR10953">
    <property type="entry name" value="UBIQUITIN-ACTIVATING ENZYME E1"/>
    <property type="match status" value="1"/>
</dbReference>
<keyword evidence="4 10" id="KW-0436">Ligase</keyword>
<dbReference type="OrthoDB" id="10255449at2759"/>
<dbReference type="GO" id="GO:0005737">
    <property type="term" value="C:cytoplasm"/>
    <property type="evidence" value="ECO:0007669"/>
    <property type="project" value="TreeGrafter"/>
</dbReference>
<keyword evidence="5 10" id="KW-0547">Nucleotide-binding</keyword>
<dbReference type="GO" id="GO:0005634">
    <property type="term" value="C:nucleus"/>
    <property type="evidence" value="ECO:0007669"/>
    <property type="project" value="TreeGrafter"/>
</dbReference>
<evidence type="ECO:0000256" key="5">
    <source>
        <dbReference type="ARBA" id="ARBA00022741"/>
    </source>
</evidence>